<accession>A0A4U2Y3V9</accession>
<evidence type="ECO:0000313" key="5">
    <source>
        <dbReference type="Proteomes" id="UP000307841"/>
    </source>
</evidence>
<feature type="domain" description="NodB homology" evidence="3">
    <location>
        <begin position="57"/>
        <end position="175"/>
    </location>
</feature>
<dbReference type="GO" id="GO:0005576">
    <property type="term" value="C:extracellular region"/>
    <property type="evidence" value="ECO:0007669"/>
    <property type="project" value="UniProtKB-SubCell"/>
</dbReference>
<sequence length="175" mass="19973">MALGWNEHIIDVSKLEPNGVASLTRDIVSMQIRVKFNENTTATLIFDSIIRDETQRGKVIFMFDDGWSSQYTEAFRFMGKYNLPAVIAVIPSHVGWSGYCSLQQLKEMYAYGWDMANHTMNHATLKDLKDVVDIEKEIGDAEAWLNTNGFTRASKSWRTHIGHMMQECCKLCNLA</sequence>
<dbReference type="GO" id="GO:0005975">
    <property type="term" value="P:carbohydrate metabolic process"/>
    <property type="evidence" value="ECO:0007669"/>
    <property type="project" value="InterPro"/>
</dbReference>
<protein>
    <recommendedName>
        <fullName evidence="3">NodB homology domain-containing protein</fullName>
    </recommendedName>
</protein>
<dbReference type="Pfam" id="PF01522">
    <property type="entry name" value="Polysacc_deac_1"/>
    <property type="match status" value="1"/>
</dbReference>
<evidence type="ECO:0000256" key="2">
    <source>
        <dbReference type="ARBA" id="ARBA00022729"/>
    </source>
</evidence>
<comment type="subcellular location">
    <subcellularLocation>
        <location evidence="1">Secreted</location>
    </subcellularLocation>
</comment>
<dbReference type="RefSeq" id="WP_137028515.1">
    <property type="nucleotide sequence ID" value="NZ_SZNK01000001.1"/>
</dbReference>
<dbReference type="InterPro" id="IPR011330">
    <property type="entry name" value="Glyco_hydro/deAcase_b/a-brl"/>
</dbReference>
<dbReference type="OrthoDB" id="9778320at2"/>
<comment type="caution">
    <text evidence="4">The sequence shown here is derived from an EMBL/GenBank/DDBJ whole genome shotgun (WGS) entry which is preliminary data.</text>
</comment>
<dbReference type="PROSITE" id="PS51677">
    <property type="entry name" value="NODB"/>
    <property type="match status" value="1"/>
</dbReference>
<evidence type="ECO:0000259" key="3">
    <source>
        <dbReference type="PROSITE" id="PS51677"/>
    </source>
</evidence>
<dbReference type="AlphaFoldDB" id="A0A4U2Y3V9"/>
<gene>
    <name evidence="4" type="ORF">E8L90_06545</name>
</gene>
<dbReference type="InterPro" id="IPR002509">
    <property type="entry name" value="NODB_dom"/>
</dbReference>
<dbReference type="GO" id="GO:0016810">
    <property type="term" value="F:hydrolase activity, acting on carbon-nitrogen (but not peptide) bonds"/>
    <property type="evidence" value="ECO:0007669"/>
    <property type="project" value="InterPro"/>
</dbReference>
<keyword evidence="2" id="KW-0732">Signal</keyword>
<evidence type="ECO:0000313" key="4">
    <source>
        <dbReference type="EMBL" id="TKI55138.1"/>
    </source>
</evidence>
<organism evidence="4 5">
    <name type="scientific">Brevibacillus antibioticus</name>
    <dbReference type="NCBI Taxonomy" id="2570228"/>
    <lineage>
        <taxon>Bacteria</taxon>
        <taxon>Bacillati</taxon>
        <taxon>Bacillota</taxon>
        <taxon>Bacilli</taxon>
        <taxon>Bacillales</taxon>
        <taxon>Paenibacillaceae</taxon>
        <taxon>Brevibacillus</taxon>
    </lineage>
</organism>
<name>A0A4U2Y3V9_9BACL</name>
<dbReference type="PANTHER" id="PTHR34216:SF3">
    <property type="entry name" value="POLY-BETA-1,6-N-ACETYL-D-GLUCOSAMINE N-DEACETYLASE"/>
    <property type="match status" value="1"/>
</dbReference>
<reference evidence="4 5" key="1">
    <citation type="submission" date="2019-04" db="EMBL/GenBank/DDBJ databases">
        <title>Whole genome sequencing of Brevibacillus sp. TGS2-1.</title>
        <authorList>
            <person name="Choi A."/>
        </authorList>
    </citation>
    <scope>NUCLEOTIDE SEQUENCE [LARGE SCALE GENOMIC DNA]</scope>
    <source>
        <strain evidence="4 5">TGS2-1</strain>
    </source>
</reference>
<keyword evidence="5" id="KW-1185">Reference proteome</keyword>
<dbReference type="Proteomes" id="UP000307841">
    <property type="component" value="Unassembled WGS sequence"/>
</dbReference>
<dbReference type="Gene3D" id="3.20.20.370">
    <property type="entry name" value="Glycoside hydrolase/deacetylase"/>
    <property type="match status" value="1"/>
</dbReference>
<proteinExistence type="predicted"/>
<dbReference type="EMBL" id="SZNK01000001">
    <property type="protein sequence ID" value="TKI55138.1"/>
    <property type="molecule type" value="Genomic_DNA"/>
</dbReference>
<dbReference type="PANTHER" id="PTHR34216">
    <property type="match status" value="1"/>
</dbReference>
<dbReference type="CDD" id="cd10970">
    <property type="entry name" value="CE4_DAC_u1_6s"/>
    <property type="match status" value="1"/>
</dbReference>
<dbReference type="SUPFAM" id="SSF88713">
    <property type="entry name" value="Glycoside hydrolase/deacetylase"/>
    <property type="match status" value="1"/>
</dbReference>
<evidence type="ECO:0000256" key="1">
    <source>
        <dbReference type="ARBA" id="ARBA00004613"/>
    </source>
</evidence>
<dbReference type="InterPro" id="IPR051398">
    <property type="entry name" value="Polysacch_Deacetylase"/>
</dbReference>